<feature type="domain" description="Protein kinase" evidence="3">
    <location>
        <begin position="205"/>
        <end position="512"/>
    </location>
</feature>
<dbReference type="PROSITE" id="PS00108">
    <property type="entry name" value="PROTEIN_KINASE_ST"/>
    <property type="match status" value="1"/>
</dbReference>
<keyword evidence="5" id="KW-1185">Reference proteome</keyword>
<dbReference type="PANTHER" id="PTHR11102:SF160">
    <property type="entry name" value="ERAD-ASSOCIATED E3 UBIQUITIN-PROTEIN LIGASE COMPONENT HRD3"/>
    <property type="match status" value="1"/>
</dbReference>
<dbReference type="EMBL" id="JAPFFF010000013">
    <property type="protein sequence ID" value="KAK8871767.1"/>
    <property type="molecule type" value="Genomic_DNA"/>
</dbReference>
<proteinExistence type="inferred from homology"/>
<feature type="coiled-coil region" evidence="2">
    <location>
        <begin position="433"/>
        <end position="460"/>
    </location>
</feature>
<evidence type="ECO:0000256" key="1">
    <source>
        <dbReference type="ARBA" id="ARBA00038101"/>
    </source>
</evidence>
<dbReference type="CDD" id="cd00180">
    <property type="entry name" value="PKc"/>
    <property type="match status" value="1"/>
</dbReference>
<dbReference type="SUPFAM" id="SSF48452">
    <property type="entry name" value="TPR-like"/>
    <property type="match status" value="1"/>
</dbReference>
<accession>A0ABR2J1I8</accession>
<comment type="similarity">
    <text evidence="1">Belongs to the sel-1 family.</text>
</comment>
<evidence type="ECO:0000313" key="4">
    <source>
        <dbReference type="EMBL" id="KAK8871767.1"/>
    </source>
</evidence>
<dbReference type="SUPFAM" id="SSF81901">
    <property type="entry name" value="HCP-like"/>
    <property type="match status" value="4"/>
</dbReference>
<dbReference type="InterPro" id="IPR019734">
    <property type="entry name" value="TPR_rpt"/>
</dbReference>
<dbReference type="InterPro" id="IPR011009">
    <property type="entry name" value="Kinase-like_dom_sf"/>
</dbReference>
<dbReference type="Pfam" id="PF08238">
    <property type="entry name" value="Sel1"/>
    <property type="match status" value="22"/>
</dbReference>
<dbReference type="SMART" id="SM00028">
    <property type="entry name" value="TPR"/>
    <property type="match status" value="6"/>
</dbReference>
<dbReference type="Proteomes" id="UP001470230">
    <property type="component" value="Unassembled WGS sequence"/>
</dbReference>
<organism evidence="4 5">
    <name type="scientific">Tritrichomonas musculus</name>
    <dbReference type="NCBI Taxonomy" id="1915356"/>
    <lineage>
        <taxon>Eukaryota</taxon>
        <taxon>Metamonada</taxon>
        <taxon>Parabasalia</taxon>
        <taxon>Tritrichomonadida</taxon>
        <taxon>Tritrichomonadidae</taxon>
        <taxon>Tritrichomonas</taxon>
    </lineage>
</organism>
<comment type="caution">
    <text evidence="4">The sequence shown here is derived from an EMBL/GenBank/DDBJ whole genome shotgun (WGS) entry which is preliminary data.</text>
</comment>
<dbReference type="PROSITE" id="PS50007">
    <property type="entry name" value="PIPLC_X_DOMAIN"/>
    <property type="match status" value="1"/>
</dbReference>
<gene>
    <name evidence="4" type="ORF">M9Y10_007508</name>
</gene>
<evidence type="ECO:0000259" key="3">
    <source>
        <dbReference type="PROSITE" id="PS50011"/>
    </source>
</evidence>
<keyword evidence="2" id="KW-0175">Coiled coil</keyword>
<dbReference type="InterPro" id="IPR011990">
    <property type="entry name" value="TPR-like_helical_dom_sf"/>
</dbReference>
<protein>
    <recommendedName>
        <fullName evidence="3">Protein kinase domain-containing protein</fullName>
    </recommendedName>
</protein>
<evidence type="ECO:0000313" key="5">
    <source>
        <dbReference type="Proteomes" id="UP001470230"/>
    </source>
</evidence>
<dbReference type="Gene3D" id="1.10.510.10">
    <property type="entry name" value="Transferase(Phosphotransferase) domain 1"/>
    <property type="match status" value="1"/>
</dbReference>
<dbReference type="SUPFAM" id="SSF56112">
    <property type="entry name" value="Protein kinase-like (PK-like)"/>
    <property type="match status" value="1"/>
</dbReference>
<reference evidence="4 5" key="1">
    <citation type="submission" date="2024-04" db="EMBL/GenBank/DDBJ databases">
        <title>Tritrichomonas musculus Genome.</title>
        <authorList>
            <person name="Alves-Ferreira E."/>
            <person name="Grigg M."/>
            <person name="Lorenzi H."/>
            <person name="Galac M."/>
        </authorList>
    </citation>
    <scope>NUCLEOTIDE SEQUENCE [LARGE SCALE GENOMIC DNA]</scope>
    <source>
        <strain evidence="4 5">EAF2021</strain>
    </source>
</reference>
<dbReference type="Gene3D" id="1.25.40.10">
    <property type="entry name" value="Tetratricopeptide repeat domain"/>
    <property type="match status" value="6"/>
</dbReference>
<dbReference type="SMART" id="SM00671">
    <property type="entry name" value="SEL1"/>
    <property type="match status" value="23"/>
</dbReference>
<sequence>MITDFFNLYESLRQNQIDFKKDGFKDIAQNYYFYFISENINLKEDDKCKIDQNLNDSKIIIITQNEKFNQETKEQHLIVGFEKTLIIINDTSISFLNMLLSANSNLFVCFLSNAKSIFIKNSIEIKNREIEVDSTFEEEIKSLSKSFIPYKATKSFKNVWKIIVPCISAYLIQKCYMKNTKYRIQKYIQDLENKSTPINISENEYVELRNIGMGSVFYTTLIFYIKRSELYVIKKPISSNMETIDLIQREKLNYLKVSHPFLPKFIGTIQNNNYIVIEFIDGFTLDNIEQISLSNNDIINIVFELLLVTRYFHSKKMIYRDFKPNNVMIDKNKTAVLIDFDRLIPNDDDSYYDQTMEFPINFFDPEVTTTGKFSYGSDVYSLGKLMEYLFDQIKPENDSFEYKKIKDIIKKCTYKISENRPSIVDIIKEFNSLFETKIQIENLKAKYEEHSDNFKIIEKLDLNDSESIYNFGIIYEDEKYVERNINKAIHYYSIASAQNRPKAQAKLGYIYISGEYIECDVIKAIHYFTLAADQNIPSAQTNLGIIYASGEYIKCDINKAIHYLSLAADQNDPTAQYNLGLIYESGKYFPPDMKKAIHYYLLAAKQNDSDAQYNLGAIYGKKEYMMFDIEKSIHYYSLAADQNNANAQFNLGYIYASGKYVTRDINKAIHYYSLAADQDNAKAQFNLALLYEEGQYIPGDINKAIHLYSIVSDKNEPKAQFKLGEIYENGKYVNRDINKAIHYYLLAANLNFPDAQFKLGEIYENGKYVNHNINKAIYYYSLASNQNYIAAQINLGVIFTQGKFVPRDINKAIHYFQLASHQNDPTAQFNLGIIYTRGDYIARDIHKAIHYFLLAANLNYSDAQYSLGVIYHNGEFVQRDIYKAIHYYSLASNNNHKDAQFNLGVIYERGEFIQRDTNKAIHYFQLGANQNDPKAQFNLGIIFIRGENPPRDVNKAIHYFIQASNQNYIAAQLTLGLIYLKGEFVQQDVNKAIRYYSLASNQNDPRASFNLGVIYDSGKYLARDINKAIHYYSLASNLNFSDAQYNLGVIYERGICVKSDISKAIYYYSLASKLNNSNAQFNLGVIYSEGEYIKRDIDKAIYYYSLASDQNYSKAQFNLGSIYANGEYVPRDINKAIYYYSLASNQNDTKAQTNLGNIFTIGEFKNIKKGCYYITLASKNGNRQANFAHGYLLHSEKKIKDAMHYYKEASSFNNQYAKNNLGIIFKNGIHKMVEKNIGNAIVYFEEAIRQKSDYLSMYNLASIYIYDNTFKQDENRSIDLLIKSSNYFHHSCILLCLILVKKIGFDLESIINELKKMVDNECNLPNTIAQIICDFQLLDKFSFEALYESYRGMDFLYNIALEPVSSSQIYEINADVSITNYPKAKDITSAFYEGFENNWF</sequence>
<dbReference type="InterPro" id="IPR006597">
    <property type="entry name" value="Sel1-like"/>
</dbReference>
<name>A0ABR2J1I8_9EUKA</name>
<dbReference type="InterPro" id="IPR050767">
    <property type="entry name" value="Sel1_AlgK"/>
</dbReference>
<evidence type="ECO:0000256" key="2">
    <source>
        <dbReference type="SAM" id="Coils"/>
    </source>
</evidence>
<dbReference type="PROSITE" id="PS50011">
    <property type="entry name" value="PROTEIN_KINASE_DOM"/>
    <property type="match status" value="1"/>
</dbReference>
<dbReference type="Pfam" id="PF00069">
    <property type="entry name" value="Pkinase"/>
    <property type="match status" value="1"/>
</dbReference>
<dbReference type="PANTHER" id="PTHR11102">
    <property type="entry name" value="SEL-1-LIKE PROTEIN"/>
    <property type="match status" value="1"/>
</dbReference>
<dbReference type="InterPro" id="IPR000719">
    <property type="entry name" value="Prot_kinase_dom"/>
</dbReference>
<dbReference type="InterPro" id="IPR008271">
    <property type="entry name" value="Ser/Thr_kinase_AS"/>
</dbReference>